<evidence type="ECO:0000313" key="3">
    <source>
        <dbReference type="Proteomes" id="UP001152646"/>
    </source>
</evidence>
<dbReference type="Gene3D" id="3.40.50.150">
    <property type="entry name" value="Vaccinia Virus protein VP39"/>
    <property type="match status" value="1"/>
</dbReference>
<reference evidence="2" key="1">
    <citation type="submission" date="2021-07" db="EMBL/GenBank/DDBJ databases">
        <authorList>
            <person name="Branca A.L. A."/>
        </authorList>
    </citation>
    <scope>NUCLEOTIDE SEQUENCE</scope>
</reference>
<dbReference type="EMBL" id="CAJVPA010000044">
    <property type="protein sequence ID" value="CAG8261957.1"/>
    <property type="molecule type" value="Genomic_DNA"/>
</dbReference>
<dbReference type="SUPFAM" id="SSF53335">
    <property type="entry name" value="S-adenosyl-L-methionine-dependent methyltransferases"/>
    <property type="match status" value="1"/>
</dbReference>
<proteinExistence type="predicted"/>
<comment type="caution">
    <text evidence="2">The sequence shown here is derived from an EMBL/GenBank/DDBJ whole genome shotgun (WGS) entry which is preliminary data.</text>
</comment>
<gene>
    <name evidence="2" type="ORF">PSALAMII_LOCUS1024</name>
</gene>
<feature type="region of interest" description="Disordered" evidence="1">
    <location>
        <begin position="326"/>
        <end position="353"/>
    </location>
</feature>
<dbReference type="AlphaFoldDB" id="A0A9W4N5J5"/>
<feature type="compositionally biased region" description="Basic and acidic residues" evidence="1">
    <location>
        <begin position="332"/>
        <end position="345"/>
    </location>
</feature>
<accession>A0A9W4N5J5</accession>
<sequence length="672" mass="75860">MAEALLLSALRPQAALAGEKKDTHLSSTLSSTSRPTCFTSVYTLFVHNTGHSLTMSAALRAQRLKLRALLQQRYPIAKTLDKIPRGKMKLNSQYDILDNELWDNIFQRLSPYFPRDSPIDILDLWPGSGVASSRANAFFNPRRHVLVSPSEHFDIVHKPIAESKPGYKLVHDSINGRQDWQEFLEAHFPEQVPPSTEQKPGKILKNSTLLVLANVPISPSNWSHLTPARWVQRFWETCLTQTELNIYGTVRVIATMPYNEITTVIPRCALERKRVAALTEALSLHAFEVASSHDPDWHHGWRGWEFIQTNRMQVAERAAAHNIVTPPNREIPPLEKTPEFPDRKSKGIPYTPRVYSPNQKKLMEFADDTPSVNAKDSKDPAMVAASRKRNAARAKAVQLDKKAYLTHSLAQQLLEIDEKGRQLARAAADPTESCESLKALDDEIESITSKYNDEVSRIHWQSRINVSHIVDDDRMLYTSRNNISSQFLWERRPFEPLHIRSDEVWPVGNPVGVVYFEANDSPPMLQKLNHSSVSQPQAVLERFEVLTSILANRGEMTIETLNNQLFSHWSSNEFIQAVPSLALFAGKRLKPGSGPLPLSDPTLDPTTSYQGNLEYDLSQIRIMTISAESLLDVAIEYEKLEAKVPISEFKRLVGGTSTTRELVSSISFTAKR</sequence>
<evidence type="ECO:0000256" key="1">
    <source>
        <dbReference type="SAM" id="MobiDB-lite"/>
    </source>
</evidence>
<evidence type="ECO:0000313" key="2">
    <source>
        <dbReference type="EMBL" id="CAG8261957.1"/>
    </source>
</evidence>
<organism evidence="2 3">
    <name type="scientific">Penicillium salamii</name>
    <dbReference type="NCBI Taxonomy" id="1612424"/>
    <lineage>
        <taxon>Eukaryota</taxon>
        <taxon>Fungi</taxon>
        <taxon>Dikarya</taxon>
        <taxon>Ascomycota</taxon>
        <taxon>Pezizomycotina</taxon>
        <taxon>Eurotiomycetes</taxon>
        <taxon>Eurotiomycetidae</taxon>
        <taxon>Eurotiales</taxon>
        <taxon>Aspergillaceae</taxon>
        <taxon>Penicillium</taxon>
    </lineage>
</organism>
<dbReference type="InterPro" id="IPR029063">
    <property type="entry name" value="SAM-dependent_MTases_sf"/>
</dbReference>
<dbReference type="OrthoDB" id="16079at2759"/>
<dbReference type="Proteomes" id="UP001152646">
    <property type="component" value="Unassembled WGS sequence"/>
</dbReference>
<protein>
    <recommendedName>
        <fullName evidence="4">rRNA adenine N(6)-methyltransferase</fullName>
    </recommendedName>
</protein>
<name>A0A9W4N5J5_9EURO</name>
<evidence type="ECO:0008006" key="4">
    <source>
        <dbReference type="Google" id="ProtNLM"/>
    </source>
</evidence>